<dbReference type="Gramene" id="MELO3C030051.2.1">
    <property type="protein sequence ID" value="MELO3C030051.2.1"/>
    <property type="gene ID" value="MELO3C030051.2"/>
</dbReference>
<dbReference type="AlphaFoldDB" id="A0A9I9E7X7"/>
<organism evidence="1">
    <name type="scientific">Cucumis melo</name>
    <name type="common">Muskmelon</name>
    <dbReference type="NCBI Taxonomy" id="3656"/>
    <lineage>
        <taxon>Eukaryota</taxon>
        <taxon>Viridiplantae</taxon>
        <taxon>Streptophyta</taxon>
        <taxon>Embryophyta</taxon>
        <taxon>Tracheophyta</taxon>
        <taxon>Spermatophyta</taxon>
        <taxon>Magnoliopsida</taxon>
        <taxon>eudicotyledons</taxon>
        <taxon>Gunneridae</taxon>
        <taxon>Pentapetalae</taxon>
        <taxon>rosids</taxon>
        <taxon>fabids</taxon>
        <taxon>Cucurbitales</taxon>
        <taxon>Cucurbitaceae</taxon>
        <taxon>Benincaseae</taxon>
        <taxon>Cucumis</taxon>
    </lineage>
</organism>
<protein>
    <submittedName>
        <fullName evidence="1">Uncharacterized protein</fullName>
    </submittedName>
</protein>
<sequence>MHPHLEYDCSRTEASSTVRRAHPRAAAYYGEGWMVQQAKLHVNGRL</sequence>
<name>A0A9I9E7X7_CUCME</name>
<evidence type="ECO:0000313" key="1">
    <source>
        <dbReference type="EnsemblPlants" id="MELO3C030051.2.1"/>
    </source>
</evidence>
<proteinExistence type="predicted"/>
<dbReference type="EnsemblPlants" id="MELO3C030051.2.1">
    <property type="protein sequence ID" value="MELO3C030051.2.1"/>
    <property type="gene ID" value="MELO3C030051.2"/>
</dbReference>
<accession>A0A9I9E7X7</accession>
<reference evidence="1" key="1">
    <citation type="submission" date="2023-03" db="UniProtKB">
        <authorList>
            <consortium name="EnsemblPlants"/>
        </authorList>
    </citation>
    <scope>IDENTIFICATION</scope>
</reference>